<accession>A0A9W7X6U9</accession>
<dbReference type="PANTHER" id="PTHR34835">
    <property type="entry name" value="OS07G0283600 PROTEIN-RELATED"/>
    <property type="match status" value="1"/>
</dbReference>
<comment type="caution">
    <text evidence="1">The sequence shown here is derived from an EMBL/GenBank/DDBJ whole genome shotgun (WGS) entry which is preliminary data.</text>
</comment>
<feature type="non-terminal residue" evidence="1">
    <location>
        <position position="1"/>
    </location>
</feature>
<protein>
    <submittedName>
        <fullName evidence="1">Uncharacterized protein</fullName>
    </submittedName>
</protein>
<evidence type="ECO:0000313" key="1">
    <source>
        <dbReference type="EMBL" id="KAJ1254325.1"/>
    </source>
</evidence>
<organism evidence="1 2">
    <name type="scientific">Paspalum vaginatum</name>
    <name type="common">seashore paspalum</name>
    <dbReference type="NCBI Taxonomy" id="158149"/>
    <lineage>
        <taxon>Eukaryota</taxon>
        <taxon>Viridiplantae</taxon>
        <taxon>Streptophyta</taxon>
        <taxon>Embryophyta</taxon>
        <taxon>Tracheophyta</taxon>
        <taxon>Spermatophyta</taxon>
        <taxon>Magnoliopsida</taxon>
        <taxon>Liliopsida</taxon>
        <taxon>Poales</taxon>
        <taxon>Poaceae</taxon>
        <taxon>PACMAD clade</taxon>
        <taxon>Panicoideae</taxon>
        <taxon>Andropogonodae</taxon>
        <taxon>Paspaleae</taxon>
        <taxon>Paspalinae</taxon>
        <taxon>Paspalum</taxon>
    </lineage>
</organism>
<feature type="non-terminal residue" evidence="1">
    <location>
        <position position="176"/>
    </location>
</feature>
<dbReference type="EMBL" id="MU630156">
    <property type="protein sequence ID" value="KAJ1254325.1"/>
    <property type="molecule type" value="Genomic_DNA"/>
</dbReference>
<keyword evidence="2" id="KW-1185">Reference proteome</keyword>
<dbReference type="PANTHER" id="PTHR34835:SF82">
    <property type="entry name" value="OS01G0826651 PROTEIN"/>
    <property type="match status" value="1"/>
</dbReference>
<evidence type="ECO:0000313" key="2">
    <source>
        <dbReference type="Proteomes" id="UP001164776"/>
    </source>
</evidence>
<proteinExistence type="predicted"/>
<dbReference type="AlphaFoldDB" id="A0A9W7X6U9"/>
<sequence>SYSTRQSISLFISVVKKLTPEQIRLIHEVGFGCLLELNCSFTPKSLVCWIVNKFDSNSKAIVFSNGYCFKLDPSVVHKVLGIPIGGKKIDCKANKEAYSIIKNDCRCLSDSPTVNELVNIITPELTGDSFVRVFLLFALSTFLCPTTHRHASSRYFAPLVKVDEIASYDWSLFIFD</sequence>
<gene>
    <name evidence="1" type="ORF">BS78_K086900</name>
</gene>
<dbReference type="Proteomes" id="UP001164776">
    <property type="component" value="Unassembled WGS sequence"/>
</dbReference>
<dbReference type="OrthoDB" id="685326at2759"/>
<name>A0A9W7X6U9_9POAL</name>
<reference evidence="1 2" key="1">
    <citation type="submission" date="2022-10" db="EMBL/GenBank/DDBJ databases">
        <title>WGS assembly of Paspalum vaginatum 540-79.</title>
        <authorList>
            <person name="Sun G."/>
            <person name="Wase N."/>
            <person name="Shu S."/>
            <person name="Jenkins J."/>
            <person name="Zhou B."/>
            <person name="Torres-Rodriguez J."/>
            <person name="Chen C."/>
            <person name="Sandor L."/>
            <person name="Plott C."/>
            <person name="Yoshinga Y."/>
            <person name="Daum C."/>
            <person name="Qi P."/>
            <person name="Barry K."/>
            <person name="Lipzen A."/>
            <person name="Berry L."/>
            <person name="Pedersen C."/>
            <person name="Gottilla T."/>
            <person name="Foltz A."/>
            <person name="Yu H."/>
            <person name="O'Malley R."/>
            <person name="Zhang C."/>
            <person name="Devos K."/>
            <person name="Sigmon B."/>
            <person name="Yu B."/>
            <person name="Obata T."/>
            <person name="Schmutz J."/>
            <person name="Schnable J."/>
        </authorList>
    </citation>
    <scope>NUCLEOTIDE SEQUENCE [LARGE SCALE GENOMIC DNA]</scope>
    <source>
        <strain evidence="2">cv. 540-79</strain>
    </source>
</reference>